<reference evidence="9 10" key="1">
    <citation type="journal article" date="2015" name="J. Biotechnol.">
        <title>Complete genome sequence of a malodorant-producing acetogen, Clostridium scatologenes ATCC 25775(T).</title>
        <authorList>
            <person name="Zhu Z."/>
            <person name="Guo T."/>
            <person name="Zheng H."/>
            <person name="Song T."/>
            <person name="Ouyang P."/>
            <person name="Xie J."/>
        </authorList>
    </citation>
    <scope>NUCLEOTIDE SEQUENCE [LARGE SCALE GENOMIC DNA]</scope>
    <source>
        <strain evidence="9 10">ATCC 25775</strain>
    </source>
</reference>
<dbReference type="RefSeq" id="WP_029163645.1">
    <property type="nucleotide sequence ID" value="NZ_CP009933.1"/>
</dbReference>
<feature type="transmembrane region" description="Helical" evidence="7">
    <location>
        <begin position="276"/>
        <end position="299"/>
    </location>
</feature>
<feature type="transmembrane region" description="Helical" evidence="7">
    <location>
        <begin position="116"/>
        <end position="134"/>
    </location>
</feature>
<dbReference type="GO" id="GO:0005886">
    <property type="term" value="C:plasma membrane"/>
    <property type="evidence" value="ECO:0007669"/>
    <property type="project" value="UniProtKB-SubCell"/>
</dbReference>
<keyword evidence="10" id="KW-1185">Reference proteome</keyword>
<feature type="transmembrane region" description="Helical" evidence="7">
    <location>
        <begin position="176"/>
        <end position="194"/>
    </location>
</feature>
<keyword evidence="3" id="KW-1003">Cell membrane</keyword>
<dbReference type="PANTHER" id="PTHR42718">
    <property type="entry name" value="MAJOR FACILITATOR SUPERFAMILY MULTIDRUG TRANSPORTER MFSC"/>
    <property type="match status" value="1"/>
</dbReference>
<feature type="transmembrane region" description="Helical" evidence="7">
    <location>
        <begin position="20"/>
        <end position="43"/>
    </location>
</feature>
<dbReference type="Proteomes" id="UP000033115">
    <property type="component" value="Chromosome"/>
</dbReference>
<evidence type="ECO:0000313" key="9">
    <source>
        <dbReference type="EMBL" id="AKA67709.1"/>
    </source>
</evidence>
<dbReference type="HOGENOM" id="CLU_000960_28_3_9"/>
<feature type="transmembrane region" description="Helical" evidence="7">
    <location>
        <begin position="311"/>
        <end position="332"/>
    </location>
</feature>
<feature type="transmembrane region" description="Helical" evidence="7">
    <location>
        <begin position="364"/>
        <end position="383"/>
    </location>
</feature>
<evidence type="ECO:0000256" key="5">
    <source>
        <dbReference type="ARBA" id="ARBA00022989"/>
    </source>
</evidence>
<feature type="domain" description="Major facilitator superfamily (MFS) profile" evidence="8">
    <location>
        <begin position="21"/>
        <end position="479"/>
    </location>
</feature>
<evidence type="ECO:0000256" key="3">
    <source>
        <dbReference type="ARBA" id="ARBA00022475"/>
    </source>
</evidence>
<dbReference type="NCBIfam" id="TIGR00711">
    <property type="entry name" value="efflux_EmrB"/>
    <property type="match status" value="1"/>
</dbReference>
<feature type="transmembrane region" description="Helical" evidence="7">
    <location>
        <begin position="339"/>
        <end position="358"/>
    </location>
</feature>
<keyword evidence="4 7" id="KW-0812">Transmembrane</keyword>
<dbReference type="InterPro" id="IPR036259">
    <property type="entry name" value="MFS_trans_sf"/>
</dbReference>
<dbReference type="SUPFAM" id="SSF103473">
    <property type="entry name" value="MFS general substrate transporter"/>
    <property type="match status" value="2"/>
</dbReference>
<dbReference type="EMBL" id="CP009933">
    <property type="protein sequence ID" value="AKA67709.1"/>
    <property type="molecule type" value="Genomic_DNA"/>
</dbReference>
<feature type="transmembrane region" description="Helical" evidence="7">
    <location>
        <begin position="146"/>
        <end position="170"/>
    </location>
</feature>
<dbReference type="STRING" id="1548.CSCA_0584"/>
<evidence type="ECO:0000256" key="6">
    <source>
        <dbReference type="ARBA" id="ARBA00023136"/>
    </source>
</evidence>
<evidence type="ECO:0000256" key="1">
    <source>
        <dbReference type="ARBA" id="ARBA00004651"/>
    </source>
</evidence>
<dbReference type="PROSITE" id="PS50850">
    <property type="entry name" value="MFS"/>
    <property type="match status" value="1"/>
</dbReference>
<proteinExistence type="predicted"/>
<evidence type="ECO:0000259" key="8">
    <source>
        <dbReference type="PROSITE" id="PS50850"/>
    </source>
</evidence>
<dbReference type="Gene3D" id="1.20.1250.20">
    <property type="entry name" value="MFS general substrate transporter like domains"/>
    <property type="match status" value="1"/>
</dbReference>
<protein>
    <submittedName>
        <fullName evidence="9">Drug resistance transporter, EmrB/QacA subfamily</fullName>
    </submittedName>
</protein>
<comment type="subcellular location">
    <subcellularLocation>
        <location evidence="1">Cell membrane</location>
        <topology evidence="1">Multi-pass membrane protein</topology>
    </subcellularLocation>
</comment>
<feature type="transmembrane region" description="Helical" evidence="7">
    <location>
        <begin position="404"/>
        <end position="424"/>
    </location>
</feature>
<evidence type="ECO:0000256" key="4">
    <source>
        <dbReference type="ARBA" id="ARBA00022692"/>
    </source>
</evidence>
<dbReference type="FunFam" id="1.20.1720.10:FF:000021">
    <property type="entry name" value="Drug resistance transporter, EmrB/QacA subfamily"/>
    <property type="match status" value="1"/>
</dbReference>
<keyword evidence="5 7" id="KW-1133">Transmembrane helix</keyword>
<evidence type="ECO:0000313" key="10">
    <source>
        <dbReference type="Proteomes" id="UP000033115"/>
    </source>
</evidence>
<dbReference type="Pfam" id="PF07690">
    <property type="entry name" value="MFS_1"/>
    <property type="match status" value="2"/>
</dbReference>
<dbReference type="AlphaFoldDB" id="A0A0E3M7F4"/>
<dbReference type="KEGG" id="csq:CSCA_0584"/>
<gene>
    <name evidence="9" type="ORF">CSCA_0584</name>
</gene>
<feature type="transmembrane region" description="Helical" evidence="7">
    <location>
        <begin position="237"/>
        <end position="255"/>
    </location>
</feature>
<feature type="transmembrane region" description="Helical" evidence="7">
    <location>
        <begin position="206"/>
        <end position="225"/>
    </location>
</feature>
<feature type="transmembrane region" description="Helical" evidence="7">
    <location>
        <begin position="87"/>
        <end position="110"/>
    </location>
</feature>
<dbReference type="InterPro" id="IPR004638">
    <property type="entry name" value="EmrB-like"/>
</dbReference>
<dbReference type="Gene3D" id="1.20.1720.10">
    <property type="entry name" value="Multidrug resistance protein D"/>
    <property type="match status" value="1"/>
</dbReference>
<keyword evidence="2" id="KW-0813">Transport</keyword>
<dbReference type="CDD" id="cd17321">
    <property type="entry name" value="MFS_MMR_MDR_like"/>
    <property type="match status" value="1"/>
</dbReference>
<feature type="transmembrane region" description="Helical" evidence="7">
    <location>
        <begin position="456"/>
        <end position="474"/>
    </location>
</feature>
<feature type="transmembrane region" description="Helical" evidence="7">
    <location>
        <begin position="55"/>
        <end position="75"/>
    </location>
</feature>
<organism evidence="9 10">
    <name type="scientific">Clostridium scatologenes</name>
    <dbReference type="NCBI Taxonomy" id="1548"/>
    <lineage>
        <taxon>Bacteria</taxon>
        <taxon>Bacillati</taxon>
        <taxon>Bacillota</taxon>
        <taxon>Clostridia</taxon>
        <taxon>Eubacteriales</taxon>
        <taxon>Clostridiaceae</taxon>
        <taxon>Clostridium</taxon>
    </lineage>
</organism>
<dbReference type="GO" id="GO:0022857">
    <property type="term" value="F:transmembrane transporter activity"/>
    <property type="evidence" value="ECO:0007669"/>
    <property type="project" value="InterPro"/>
</dbReference>
<dbReference type="PANTHER" id="PTHR42718:SF46">
    <property type="entry name" value="BLR6921 PROTEIN"/>
    <property type="match status" value="1"/>
</dbReference>
<accession>A0A0E3M7F4</accession>
<keyword evidence="6 7" id="KW-0472">Membrane</keyword>
<sequence length="483" mass="52078">MGKTTDEKTSLQLSNHKRKLAIAAVALGTFMSALDSSVVNIALPNISAHFNTNLSTIEWVVMFYLLIISSLLITYGRMGDMYGHKKVYVRGFIIFTLGSFLCGISPNIIILIISRIIQAIGAGMLMSMSSAIITNITPPEERGKSLGIIAVSVSIALATGPVIGGILTSLLGWESIFYINIPIGIFGCFFAEKVIPKSTIIDKQPFDIKGSVLIFASLITILLPLSYTETYGWENPYIIISLIGGIMLLGLFIIVEKKTQYPMMDLTMFKNKLFSMSNLSALLSFIAQFSVILIMPFYLQQLRGLPPSKAGFLMIPMPLTTMFIAPISGAISDRIDSRYISALGMAIASFGIYLLSNLKIGSSHSYIAMALMITGLGTGLFQTPNNSAIMGSVANNRRGIASSILATMRNIGMVLGIAISGAIFSTHQNYLLRTLSTKGLNANEIKVQAFTGALHLAYTVGAAIAFAAIVTSLIKGTTKRTNK</sequence>
<dbReference type="InterPro" id="IPR020846">
    <property type="entry name" value="MFS_dom"/>
</dbReference>
<name>A0A0E3M7F4_CLOSL</name>
<evidence type="ECO:0000256" key="2">
    <source>
        <dbReference type="ARBA" id="ARBA00022448"/>
    </source>
</evidence>
<evidence type="ECO:0000256" key="7">
    <source>
        <dbReference type="SAM" id="Phobius"/>
    </source>
</evidence>
<dbReference type="PRINTS" id="PR01036">
    <property type="entry name" value="TCRTETB"/>
</dbReference>
<dbReference type="InterPro" id="IPR011701">
    <property type="entry name" value="MFS"/>
</dbReference>